<sequence>MRILARPHQLPVRLATGAFVLNAGLSMAAGDDDSAAAVHGMAANAYPFLKRMDPRTFAQGLSNAEIAAGAALLVPVVPSLVAG</sequence>
<name>A0ABW3E6I2_9ACTN</name>
<feature type="chain" id="PRO_5045143108" description="DoxX family protein" evidence="1">
    <location>
        <begin position="29"/>
        <end position="83"/>
    </location>
</feature>
<gene>
    <name evidence="2" type="ORF">ACFQ08_44770</name>
</gene>
<evidence type="ECO:0000313" key="3">
    <source>
        <dbReference type="Proteomes" id="UP001597024"/>
    </source>
</evidence>
<feature type="signal peptide" evidence="1">
    <location>
        <begin position="1"/>
        <end position="28"/>
    </location>
</feature>
<protein>
    <recommendedName>
        <fullName evidence="4">DoxX family protein</fullName>
    </recommendedName>
</protein>
<dbReference type="EMBL" id="JBHTHX010003412">
    <property type="protein sequence ID" value="MFD0891709.1"/>
    <property type="molecule type" value="Genomic_DNA"/>
</dbReference>
<keyword evidence="1" id="KW-0732">Signal</keyword>
<comment type="caution">
    <text evidence="2">The sequence shown here is derived from an EMBL/GenBank/DDBJ whole genome shotgun (WGS) entry which is preliminary data.</text>
</comment>
<evidence type="ECO:0008006" key="4">
    <source>
        <dbReference type="Google" id="ProtNLM"/>
    </source>
</evidence>
<organism evidence="2 3">
    <name type="scientific">Streptosporangium algeriense</name>
    <dbReference type="NCBI Taxonomy" id="1682748"/>
    <lineage>
        <taxon>Bacteria</taxon>
        <taxon>Bacillati</taxon>
        <taxon>Actinomycetota</taxon>
        <taxon>Actinomycetes</taxon>
        <taxon>Streptosporangiales</taxon>
        <taxon>Streptosporangiaceae</taxon>
        <taxon>Streptosporangium</taxon>
    </lineage>
</organism>
<reference evidence="3" key="1">
    <citation type="journal article" date="2019" name="Int. J. Syst. Evol. Microbiol.">
        <title>The Global Catalogue of Microorganisms (GCM) 10K type strain sequencing project: providing services to taxonomists for standard genome sequencing and annotation.</title>
        <authorList>
            <consortium name="The Broad Institute Genomics Platform"/>
            <consortium name="The Broad Institute Genome Sequencing Center for Infectious Disease"/>
            <person name="Wu L."/>
            <person name="Ma J."/>
        </authorList>
    </citation>
    <scope>NUCLEOTIDE SEQUENCE [LARGE SCALE GENOMIC DNA]</scope>
    <source>
        <strain evidence="3">CCUG 62974</strain>
    </source>
</reference>
<evidence type="ECO:0000256" key="1">
    <source>
        <dbReference type="SAM" id="SignalP"/>
    </source>
</evidence>
<feature type="non-terminal residue" evidence="2">
    <location>
        <position position="83"/>
    </location>
</feature>
<proteinExistence type="predicted"/>
<keyword evidence="3" id="KW-1185">Reference proteome</keyword>
<accession>A0ABW3E6I2</accession>
<evidence type="ECO:0000313" key="2">
    <source>
        <dbReference type="EMBL" id="MFD0891709.1"/>
    </source>
</evidence>
<dbReference type="Proteomes" id="UP001597024">
    <property type="component" value="Unassembled WGS sequence"/>
</dbReference>